<evidence type="ECO:0000256" key="5">
    <source>
        <dbReference type="ARBA" id="ARBA00022272"/>
    </source>
</evidence>
<dbReference type="RefSeq" id="WP_055433791.1">
    <property type="nucleotide sequence ID" value="NZ_CYHA01000002.1"/>
</dbReference>
<dbReference type="GO" id="GO:0004640">
    <property type="term" value="F:phosphoribosylanthranilate isomerase activity"/>
    <property type="evidence" value="ECO:0007669"/>
    <property type="project" value="UniProtKB-UniRule"/>
</dbReference>
<dbReference type="SUPFAM" id="SSF51366">
    <property type="entry name" value="Ribulose-phoshate binding barrel"/>
    <property type="match status" value="1"/>
</dbReference>
<comment type="pathway">
    <text evidence="2 10">Amino-acid biosynthesis; L-tryptophan biosynthesis; L-tryptophan from chorismate: step 3/5.</text>
</comment>
<dbReference type="UniPathway" id="UPA00035">
    <property type="reaction ID" value="UER00042"/>
</dbReference>
<dbReference type="CDD" id="cd00405">
    <property type="entry name" value="PRAI"/>
    <property type="match status" value="1"/>
</dbReference>
<evidence type="ECO:0000256" key="7">
    <source>
        <dbReference type="ARBA" id="ARBA00022822"/>
    </source>
</evidence>
<evidence type="ECO:0000256" key="2">
    <source>
        <dbReference type="ARBA" id="ARBA00004664"/>
    </source>
</evidence>
<dbReference type="InterPro" id="IPR001240">
    <property type="entry name" value="PRAI_dom"/>
</dbReference>
<feature type="domain" description="N-(5'phosphoribosyl) anthranilate isomerase (PRAI)" evidence="11">
    <location>
        <begin position="5"/>
        <end position="199"/>
    </location>
</feature>
<dbReference type="InterPro" id="IPR011060">
    <property type="entry name" value="RibuloseP-bd_barrel"/>
</dbReference>
<dbReference type="GO" id="GO:0000162">
    <property type="term" value="P:L-tryptophan biosynthetic process"/>
    <property type="evidence" value="ECO:0007669"/>
    <property type="project" value="UniProtKB-UniRule"/>
</dbReference>
<gene>
    <name evidence="10" type="primary">trpF</name>
    <name evidence="12" type="ORF">Ga0061063_1333</name>
</gene>
<evidence type="ECO:0000256" key="6">
    <source>
        <dbReference type="ARBA" id="ARBA00022605"/>
    </source>
</evidence>
<evidence type="ECO:0000256" key="10">
    <source>
        <dbReference type="HAMAP-Rule" id="MF_00135"/>
    </source>
</evidence>
<dbReference type="InterPro" id="IPR013785">
    <property type="entry name" value="Aldolase_TIM"/>
</dbReference>
<protein>
    <recommendedName>
        <fullName evidence="5 10">N-(5'-phosphoribosyl)anthranilate isomerase</fullName>
        <shortName evidence="10">PRAI</shortName>
        <ecNumber evidence="4 10">5.3.1.24</ecNumber>
    </recommendedName>
</protein>
<evidence type="ECO:0000313" key="12">
    <source>
        <dbReference type="EMBL" id="CUA82554.1"/>
    </source>
</evidence>
<name>A0A0K6GVD0_9NEIS</name>
<evidence type="ECO:0000256" key="3">
    <source>
        <dbReference type="ARBA" id="ARBA00007571"/>
    </source>
</evidence>
<sequence length="207" mass="22173">MSVRIKICGITRPQDAQEAARLGADAVGLVFYPLSPRNVNPDQARAIVRALPPFVSVVALFVNPSREAVEAVLAACPVDILQFHGEESPDFCRSFHRPYLKAVRVRPGTDFSALAAAYADARGLLTDAFVEGVHGGTGTTFDWSLLPEERPLPLILSGGLDERNVAEAVRRVRPDAVDVSSGVEKSKGIKDVARMAAFISGARHGSV</sequence>
<dbReference type="NCBIfam" id="NF002298">
    <property type="entry name" value="PRK01222.1-4"/>
    <property type="match status" value="1"/>
</dbReference>
<dbReference type="PANTHER" id="PTHR42894:SF1">
    <property type="entry name" value="N-(5'-PHOSPHORIBOSYL)ANTHRANILATE ISOMERASE"/>
    <property type="match status" value="1"/>
</dbReference>
<dbReference type="InterPro" id="IPR044643">
    <property type="entry name" value="TrpF_fam"/>
</dbReference>
<dbReference type="PANTHER" id="PTHR42894">
    <property type="entry name" value="N-(5'-PHOSPHORIBOSYL)ANTHRANILATE ISOMERASE"/>
    <property type="match status" value="1"/>
</dbReference>
<keyword evidence="13" id="KW-1185">Reference proteome</keyword>
<reference evidence="13" key="1">
    <citation type="submission" date="2015-08" db="EMBL/GenBank/DDBJ databases">
        <authorList>
            <person name="Varghese N."/>
        </authorList>
    </citation>
    <scope>NUCLEOTIDE SEQUENCE [LARGE SCALE GENOMIC DNA]</scope>
    <source>
        <strain evidence="13">DSM 17901</strain>
    </source>
</reference>
<proteinExistence type="inferred from homology"/>
<dbReference type="AlphaFoldDB" id="A0A0K6GVD0"/>
<dbReference type="Gene3D" id="3.20.20.70">
    <property type="entry name" value="Aldolase class I"/>
    <property type="match status" value="1"/>
</dbReference>
<evidence type="ECO:0000256" key="1">
    <source>
        <dbReference type="ARBA" id="ARBA00001164"/>
    </source>
</evidence>
<evidence type="ECO:0000313" key="13">
    <source>
        <dbReference type="Proteomes" id="UP000243535"/>
    </source>
</evidence>
<dbReference type="EMBL" id="CYHA01000002">
    <property type="protein sequence ID" value="CUA82554.1"/>
    <property type="molecule type" value="Genomic_DNA"/>
</dbReference>
<dbReference type="HAMAP" id="MF_00135">
    <property type="entry name" value="PRAI"/>
    <property type="match status" value="1"/>
</dbReference>
<dbReference type="Pfam" id="PF00697">
    <property type="entry name" value="PRAI"/>
    <property type="match status" value="1"/>
</dbReference>
<evidence type="ECO:0000256" key="4">
    <source>
        <dbReference type="ARBA" id="ARBA00012572"/>
    </source>
</evidence>
<accession>A0A0K6GVD0</accession>
<dbReference type="NCBIfam" id="NF002299">
    <property type="entry name" value="PRK01222.1-6"/>
    <property type="match status" value="1"/>
</dbReference>
<keyword evidence="7 10" id="KW-0822">Tryptophan biosynthesis</keyword>
<dbReference type="STRING" id="375574.GCA_001418035_01125"/>
<comment type="catalytic activity">
    <reaction evidence="1 10">
        <text>N-(5-phospho-beta-D-ribosyl)anthranilate = 1-(2-carboxyphenylamino)-1-deoxy-D-ribulose 5-phosphate</text>
        <dbReference type="Rhea" id="RHEA:21540"/>
        <dbReference type="ChEBI" id="CHEBI:18277"/>
        <dbReference type="ChEBI" id="CHEBI:58613"/>
        <dbReference type="EC" id="5.3.1.24"/>
    </reaction>
</comment>
<dbReference type="FunFam" id="3.20.20.70:FF:000075">
    <property type="entry name" value="Tryptophan biosynthesis protein TRP1"/>
    <property type="match status" value="1"/>
</dbReference>
<keyword evidence="8 10" id="KW-0057">Aromatic amino acid biosynthesis</keyword>
<evidence type="ECO:0000259" key="11">
    <source>
        <dbReference type="Pfam" id="PF00697"/>
    </source>
</evidence>
<keyword evidence="9 10" id="KW-0413">Isomerase</keyword>
<keyword evidence="6 10" id="KW-0028">Amino-acid biosynthesis</keyword>
<evidence type="ECO:0000256" key="8">
    <source>
        <dbReference type="ARBA" id="ARBA00023141"/>
    </source>
</evidence>
<dbReference type="OrthoDB" id="9796196at2"/>
<comment type="similarity">
    <text evidence="3 10">Belongs to the TrpF family.</text>
</comment>
<evidence type="ECO:0000256" key="9">
    <source>
        <dbReference type="ARBA" id="ARBA00023235"/>
    </source>
</evidence>
<dbReference type="Proteomes" id="UP000243535">
    <property type="component" value="Unassembled WGS sequence"/>
</dbReference>
<dbReference type="EC" id="5.3.1.24" evidence="4 10"/>
<organism evidence="12 13">
    <name type="scientific">Gulbenkiania indica</name>
    <dbReference type="NCBI Taxonomy" id="375574"/>
    <lineage>
        <taxon>Bacteria</taxon>
        <taxon>Pseudomonadati</taxon>
        <taxon>Pseudomonadota</taxon>
        <taxon>Betaproteobacteria</taxon>
        <taxon>Neisseriales</taxon>
        <taxon>Chromobacteriaceae</taxon>
        <taxon>Gulbenkiania</taxon>
    </lineage>
</organism>